<dbReference type="EMBL" id="CZPT02001506">
    <property type="protein sequence ID" value="SCU70634.1"/>
    <property type="molecule type" value="Genomic_DNA"/>
</dbReference>
<evidence type="ECO:0000256" key="1">
    <source>
        <dbReference type="SAM" id="MobiDB-lite"/>
    </source>
</evidence>
<accession>A0A1G4IER9</accession>
<organism evidence="2 3">
    <name type="scientific">Trypanosoma equiperdum</name>
    <dbReference type="NCBI Taxonomy" id="5694"/>
    <lineage>
        <taxon>Eukaryota</taxon>
        <taxon>Discoba</taxon>
        <taxon>Euglenozoa</taxon>
        <taxon>Kinetoplastea</taxon>
        <taxon>Metakinetoplastina</taxon>
        <taxon>Trypanosomatida</taxon>
        <taxon>Trypanosomatidae</taxon>
        <taxon>Trypanosoma</taxon>
    </lineage>
</organism>
<proteinExistence type="predicted"/>
<dbReference type="RefSeq" id="XP_067081408.1">
    <property type="nucleotide sequence ID" value="XM_067225307.1"/>
</dbReference>
<name>A0A1G4IER9_TRYEQ</name>
<dbReference type="Proteomes" id="UP000195570">
    <property type="component" value="Unassembled WGS sequence"/>
</dbReference>
<sequence length="106" mass="11625">MEKNAHGLLADADSPKAHRHIRNTLKVNKLSSALMFMAVVTPVMVLVSFYSAKLEAVREKWVDPYELPPGFNPKTGRFMSDSKPQGVTEPPAPLLLRGAVPGATRQ</sequence>
<protein>
    <submittedName>
        <fullName evidence="2">Uncharacterized protein</fullName>
    </submittedName>
</protein>
<evidence type="ECO:0000313" key="3">
    <source>
        <dbReference type="Proteomes" id="UP000195570"/>
    </source>
</evidence>
<dbReference type="AlphaFoldDB" id="A0A1G4IER9"/>
<gene>
    <name evidence="2" type="ORF">TEOVI_000220800</name>
</gene>
<evidence type="ECO:0000313" key="2">
    <source>
        <dbReference type="EMBL" id="SCU70634.1"/>
    </source>
</evidence>
<keyword evidence="3" id="KW-1185">Reference proteome</keyword>
<comment type="caution">
    <text evidence="2">The sequence shown here is derived from an EMBL/GenBank/DDBJ whole genome shotgun (WGS) entry which is preliminary data.</text>
</comment>
<reference evidence="2" key="1">
    <citation type="submission" date="2016-09" db="EMBL/GenBank/DDBJ databases">
        <authorList>
            <person name="Hebert L."/>
            <person name="Moumen B."/>
        </authorList>
    </citation>
    <scope>NUCLEOTIDE SEQUENCE [LARGE SCALE GENOMIC DNA]</scope>
    <source>
        <strain evidence="2">OVI</strain>
    </source>
</reference>
<dbReference type="VEuPathDB" id="TriTrypDB:TEOVI_000220800"/>
<feature type="region of interest" description="Disordered" evidence="1">
    <location>
        <begin position="72"/>
        <end position="106"/>
    </location>
</feature>
<dbReference type="GeneID" id="92376148"/>